<keyword evidence="7" id="KW-1185">Reference proteome</keyword>
<feature type="domain" description="BPTI/Kunitz inhibitor" evidence="5">
    <location>
        <begin position="95"/>
        <end position="145"/>
    </location>
</feature>
<dbReference type="EMBL" id="VTPC01001901">
    <property type="protein sequence ID" value="KAF2901035.1"/>
    <property type="molecule type" value="Genomic_DNA"/>
</dbReference>
<dbReference type="PRINTS" id="PR00759">
    <property type="entry name" value="BASICPTASE"/>
</dbReference>
<dbReference type="GO" id="GO:0005615">
    <property type="term" value="C:extracellular space"/>
    <property type="evidence" value="ECO:0007669"/>
    <property type="project" value="TreeGrafter"/>
</dbReference>
<reference evidence="6" key="1">
    <citation type="submission" date="2019-08" db="EMBL/GenBank/DDBJ databases">
        <title>The genome of the North American firefly Photinus pyralis.</title>
        <authorList>
            <consortium name="Photinus pyralis genome working group"/>
            <person name="Fallon T.R."/>
            <person name="Sander Lower S.E."/>
            <person name="Weng J.-K."/>
        </authorList>
    </citation>
    <scope>NUCLEOTIDE SEQUENCE</scope>
    <source>
        <strain evidence="6">TRF0915ILg1</strain>
        <tissue evidence="6">Whole body</tissue>
    </source>
</reference>
<evidence type="ECO:0000256" key="3">
    <source>
        <dbReference type="ARBA" id="ARBA00023157"/>
    </source>
</evidence>
<gene>
    <name evidence="6" type="ORF">ILUMI_05152</name>
</gene>
<dbReference type="InterPro" id="IPR050098">
    <property type="entry name" value="TFPI/VKTCI-like"/>
</dbReference>
<dbReference type="CDD" id="cd00109">
    <property type="entry name" value="Kunitz-type"/>
    <property type="match status" value="2"/>
</dbReference>
<keyword evidence="4" id="KW-0732">Signal</keyword>
<name>A0A8K0GDU9_IGNLU</name>
<evidence type="ECO:0000256" key="1">
    <source>
        <dbReference type="ARBA" id="ARBA00022690"/>
    </source>
</evidence>
<evidence type="ECO:0000256" key="2">
    <source>
        <dbReference type="ARBA" id="ARBA00022900"/>
    </source>
</evidence>
<evidence type="ECO:0000259" key="5">
    <source>
        <dbReference type="PROSITE" id="PS50279"/>
    </source>
</evidence>
<dbReference type="AlphaFoldDB" id="A0A8K0GDU9"/>
<dbReference type="PROSITE" id="PS50279">
    <property type="entry name" value="BPTI_KUNITZ_2"/>
    <property type="match status" value="2"/>
</dbReference>
<dbReference type="FunFam" id="4.10.410.10:FF:000020">
    <property type="entry name" value="Collagen, type VI, alpha 3"/>
    <property type="match status" value="2"/>
</dbReference>
<keyword evidence="2" id="KW-0722">Serine protease inhibitor</keyword>
<accession>A0A8K0GDU9</accession>
<dbReference type="OrthoDB" id="4473401at2759"/>
<feature type="chain" id="PRO_5035465966" description="BPTI/Kunitz inhibitor domain-containing protein" evidence="4">
    <location>
        <begin position="32"/>
        <end position="148"/>
    </location>
</feature>
<feature type="signal peptide" evidence="4">
    <location>
        <begin position="1"/>
        <end position="31"/>
    </location>
</feature>
<dbReference type="PANTHER" id="PTHR10083:SF374">
    <property type="entry name" value="BPTI_KUNITZ INHIBITOR DOMAIN-CONTAINING PROTEIN"/>
    <property type="match status" value="1"/>
</dbReference>
<dbReference type="InterPro" id="IPR036880">
    <property type="entry name" value="Kunitz_BPTI_sf"/>
</dbReference>
<dbReference type="InterPro" id="IPR002223">
    <property type="entry name" value="Kunitz_BPTI"/>
</dbReference>
<protein>
    <recommendedName>
        <fullName evidence="5">BPTI/Kunitz inhibitor domain-containing protein</fullName>
    </recommendedName>
</protein>
<dbReference type="Gene3D" id="4.10.410.10">
    <property type="entry name" value="Pancreatic trypsin inhibitor Kunitz domain"/>
    <property type="match status" value="2"/>
</dbReference>
<organism evidence="6 7">
    <name type="scientific">Ignelater luminosus</name>
    <name type="common">Cucubano</name>
    <name type="synonym">Pyrophorus luminosus</name>
    <dbReference type="NCBI Taxonomy" id="2038154"/>
    <lineage>
        <taxon>Eukaryota</taxon>
        <taxon>Metazoa</taxon>
        <taxon>Ecdysozoa</taxon>
        <taxon>Arthropoda</taxon>
        <taxon>Hexapoda</taxon>
        <taxon>Insecta</taxon>
        <taxon>Pterygota</taxon>
        <taxon>Neoptera</taxon>
        <taxon>Endopterygota</taxon>
        <taxon>Coleoptera</taxon>
        <taxon>Polyphaga</taxon>
        <taxon>Elateriformia</taxon>
        <taxon>Elateroidea</taxon>
        <taxon>Elateridae</taxon>
        <taxon>Agrypninae</taxon>
        <taxon>Pyrophorini</taxon>
        <taxon>Ignelater</taxon>
    </lineage>
</organism>
<dbReference type="GO" id="GO:0004867">
    <property type="term" value="F:serine-type endopeptidase inhibitor activity"/>
    <property type="evidence" value="ECO:0007669"/>
    <property type="project" value="UniProtKB-KW"/>
</dbReference>
<evidence type="ECO:0000313" key="7">
    <source>
        <dbReference type="Proteomes" id="UP000801492"/>
    </source>
</evidence>
<comment type="caution">
    <text evidence="6">The sequence shown here is derived from an EMBL/GenBank/DDBJ whole genome shotgun (WGS) entry which is preliminary data.</text>
</comment>
<dbReference type="SUPFAM" id="SSF57362">
    <property type="entry name" value="BPTI-like"/>
    <property type="match status" value="2"/>
</dbReference>
<dbReference type="Pfam" id="PF00014">
    <property type="entry name" value="Kunitz_BPTI"/>
    <property type="match status" value="2"/>
</dbReference>
<dbReference type="Proteomes" id="UP000801492">
    <property type="component" value="Unassembled WGS sequence"/>
</dbReference>
<dbReference type="SMART" id="SM00131">
    <property type="entry name" value="KU"/>
    <property type="match status" value="2"/>
</dbReference>
<feature type="domain" description="BPTI/Kunitz inhibitor" evidence="5">
    <location>
        <begin position="37"/>
        <end position="87"/>
    </location>
</feature>
<evidence type="ECO:0000256" key="4">
    <source>
        <dbReference type="SAM" id="SignalP"/>
    </source>
</evidence>
<keyword evidence="3" id="KW-1015">Disulfide bond</keyword>
<sequence length="148" mass="17091">MDFKILMKTCNLRLWTFVLLLVTLFSQDVFGNPSVDCELPFEEGPCRAYIPVWWYNSDSGDCQRRYYGGCSGNRNNFVTKNGCLKYCRDNWTQVCEIPFEKGDCVALLPVWYYNSATGRCESTYYGGCGGNHNRFFQKRDCLDLCGLQ</sequence>
<evidence type="ECO:0000313" key="6">
    <source>
        <dbReference type="EMBL" id="KAF2901035.1"/>
    </source>
</evidence>
<keyword evidence="1" id="KW-0646">Protease inhibitor</keyword>
<dbReference type="PANTHER" id="PTHR10083">
    <property type="entry name" value="KUNITZ-TYPE PROTEASE INHIBITOR-RELATED"/>
    <property type="match status" value="1"/>
</dbReference>
<proteinExistence type="predicted"/>